<accession>A0ABP8WTQ1</accession>
<name>A0ABP8WTQ1_9MICC</name>
<organism evidence="1 2">
    <name type="scientific">Kocuria gwangalliensis</name>
    <dbReference type="NCBI Taxonomy" id="501592"/>
    <lineage>
        <taxon>Bacteria</taxon>
        <taxon>Bacillati</taxon>
        <taxon>Actinomycetota</taxon>
        <taxon>Actinomycetes</taxon>
        <taxon>Micrococcales</taxon>
        <taxon>Micrococcaceae</taxon>
        <taxon>Kocuria</taxon>
    </lineage>
</organism>
<evidence type="ECO:0000313" key="1">
    <source>
        <dbReference type="EMBL" id="GAA4695361.1"/>
    </source>
</evidence>
<evidence type="ECO:0000313" key="2">
    <source>
        <dbReference type="Proteomes" id="UP001501446"/>
    </source>
</evidence>
<protein>
    <recommendedName>
        <fullName evidence="3">DUF466 domain-containing protein</fullName>
    </recommendedName>
</protein>
<sequence>MSNSRATPLGDLARSWARSALRFGNGVLGADKYEKYLDYHRASGQPGRPMTEREFWRDYQDWQDHNPQGRCC</sequence>
<dbReference type="Pfam" id="PF04328">
    <property type="entry name" value="Sel_put"/>
    <property type="match status" value="1"/>
</dbReference>
<comment type="caution">
    <text evidence="1">The sequence shown here is derived from an EMBL/GenBank/DDBJ whole genome shotgun (WGS) entry which is preliminary data.</text>
</comment>
<gene>
    <name evidence="1" type="ORF">GCM10025781_11360</name>
</gene>
<proteinExistence type="predicted"/>
<dbReference type="InterPro" id="IPR007423">
    <property type="entry name" value="Sel_put"/>
</dbReference>
<keyword evidence="2" id="KW-1185">Reference proteome</keyword>
<dbReference type="RefSeq" id="WP_345310865.1">
    <property type="nucleotide sequence ID" value="NZ_BAABLN010000010.1"/>
</dbReference>
<evidence type="ECO:0008006" key="3">
    <source>
        <dbReference type="Google" id="ProtNLM"/>
    </source>
</evidence>
<dbReference type="EMBL" id="BAABLN010000010">
    <property type="protein sequence ID" value="GAA4695361.1"/>
    <property type="molecule type" value="Genomic_DNA"/>
</dbReference>
<reference evidence="2" key="1">
    <citation type="journal article" date="2019" name="Int. J. Syst. Evol. Microbiol.">
        <title>The Global Catalogue of Microorganisms (GCM) 10K type strain sequencing project: providing services to taxonomists for standard genome sequencing and annotation.</title>
        <authorList>
            <consortium name="The Broad Institute Genomics Platform"/>
            <consortium name="The Broad Institute Genome Sequencing Center for Infectious Disease"/>
            <person name="Wu L."/>
            <person name="Ma J."/>
        </authorList>
    </citation>
    <scope>NUCLEOTIDE SEQUENCE [LARGE SCALE GENOMIC DNA]</scope>
    <source>
        <strain evidence="2">JCM 18958</strain>
    </source>
</reference>
<dbReference type="Proteomes" id="UP001501446">
    <property type="component" value="Unassembled WGS sequence"/>
</dbReference>